<dbReference type="HOGENOM" id="CLU_000288_101_1_1"/>
<dbReference type="SMART" id="SM00220">
    <property type="entry name" value="S_TKc"/>
    <property type="match status" value="1"/>
</dbReference>
<dbReference type="OMA" id="PWVISEL"/>
<dbReference type="Gene3D" id="1.20.1270.420">
    <property type="match status" value="1"/>
</dbReference>
<feature type="non-terminal residue" evidence="10">
    <location>
        <position position="1"/>
    </location>
</feature>
<keyword evidence="4" id="KW-0808">Transferase</keyword>
<dbReference type="InterPro" id="IPR051180">
    <property type="entry name" value="IKK"/>
</dbReference>
<keyword evidence="5 8" id="KW-0547">Nucleotide-binding</keyword>
<feature type="domain" description="Protein kinase" evidence="9">
    <location>
        <begin position="18"/>
        <end position="309"/>
    </location>
</feature>
<dbReference type="EMBL" id="KB741037">
    <property type="protein sequence ID" value="ENN74682.1"/>
    <property type="molecule type" value="Genomic_DNA"/>
</dbReference>
<dbReference type="SUPFAM" id="SSF56112">
    <property type="entry name" value="Protein kinase-like (PK-like)"/>
    <property type="match status" value="1"/>
</dbReference>
<evidence type="ECO:0000313" key="12">
    <source>
        <dbReference type="Proteomes" id="UP000019118"/>
    </source>
</evidence>
<dbReference type="GO" id="GO:0004674">
    <property type="term" value="F:protein serine/threonine kinase activity"/>
    <property type="evidence" value="ECO:0007669"/>
    <property type="project" value="UniProtKB-KW"/>
</dbReference>
<evidence type="ECO:0000256" key="6">
    <source>
        <dbReference type="ARBA" id="ARBA00022777"/>
    </source>
</evidence>
<evidence type="ECO:0000256" key="2">
    <source>
        <dbReference type="ARBA" id="ARBA00022490"/>
    </source>
</evidence>
<gene>
    <name evidence="10" type="ORF">YQE_08799</name>
</gene>
<evidence type="ECO:0000256" key="7">
    <source>
        <dbReference type="ARBA" id="ARBA00022840"/>
    </source>
</evidence>
<dbReference type="OrthoDB" id="10013850at2759"/>
<evidence type="ECO:0000259" key="9">
    <source>
        <dbReference type="PROSITE" id="PS50011"/>
    </source>
</evidence>
<proteinExistence type="predicted"/>
<dbReference type="GO" id="GO:0005524">
    <property type="term" value="F:ATP binding"/>
    <property type="evidence" value="ECO:0007669"/>
    <property type="project" value="UniProtKB-UniRule"/>
</dbReference>
<name>N6U7X4_DENPD</name>
<evidence type="ECO:0000256" key="3">
    <source>
        <dbReference type="ARBA" id="ARBA00022527"/>
    </source>
</evidence>
<dbReference type="Gene3D" id="3.10.20.90">
    <property type="entry name" value="Phosphatidylinositol 3-kinase Catalytic Subunit, Chain A, domain 1"/>
    <property type="match status" value="1"/>
</dbReference>
<keyword evidence="2" id="KW-0963">Cytoplasm</keyword>
<dbReference type="Proteomes" id="UP000019118">
    <property type="component" value="Unassembled WGS sequence"/>
</dbReference>
<evidence type="ECO:0000256" key="4">
    <source>
        <dbReference type="ARBA" id="ARBA00022679"/>
    </source>
</evidence>
<dbReference type="Pfam" id="PF00069">
    <property type="entry name" value="Pkinase"/>
    <property type="match status" value="1"/>
</dbReference>
<evidence type="ECO:0000313" key="10">
    <source>
        <dbReference type="EMBL" id="ENN74682.1"/>
    </source>
</evidence>
<keyword evidence="3" id="KW-0723">Serine/threonine-protein kinase</keyword>
<comment type="subcellular location">
    <subcellularLocation>
        <location evidence="1">Cytoplasm</location>
    </subcellularLocation>
</comment>
<evidence type="ECO:0000313" key="11">
    <source>
        <dbReference type="EnsemblMetazoa" id="XP_019764456.1"/>
    </source>
</evidence>
<dbReference type="Gene3D" id="1.10.510.10">
    <property type="entry name" value="Transferase(Phosphotransferase) domain 1"/>
    <property type="match status" value="1"/>
</dbReference>
<dbReference type="PANTHER" id="PTHR22969">
    <property type="entry name" value="IKB KINASE"/>
    <property type="match status" value="1"/>
</dbReference>
<evidence type="ECO:0000256" key="5">
    <source>
        <dbReference type="ARBA" id="ARBA00022741"/>
    </source>
</evidence>
<dbReference type="GO" id="GO:0005737">
    <property type="term" value="C:cytoplasm"/>
    <property type="evidence" value="ECO:0007669"/>
    <property type="project" value="UniProtKB-SubCell"/>
</dbReference>
<dbReference type="InterPro" id="IPR017441">
    <property type="entry name" value="Protein_kinase_ATP_BS"/>
</dbReference>
<dbReference type="FunFam" id="1.10.510.10:FF:000100">
    <property type="entry name" value="inhibitor of nuclear factor kappa-B kinase subunit epsilon"/>
    <property type="match status" value="1"/>
</dbReference>
<keyword evidence="7 8" id="KW-0067">ATP-binding</keyword>
<organism evidence="10">
    <name type="scientific">Dendroctonus ponderosae</name>
    <name type="common">Mountain pine beetle</name>
    <dbReference type="NCBI Taxonomy" id="77166"/>
    <lineage>
        <taxon>Eukaryota</taxon>
        <taxon>Metazoa</taxon>
        <taxon>Ecdysozoa</taxon>
        <taxon>Arthropoda</taxon>
        <taxon>Hexapoda</taxon>
        <taxon>Insecta</taxon>
        <taxon>Pterygota</taxon>
        <taxon>Neoptera</taxon>
        <taxon>Endopterygota</taxon>
        <taxon>Coleoptera</taxon>
        <taxon>Polyphaga</taxon>
        <taxon>Cucujiformia</taxon>
        <taxon>Curculionidae</taxon>
        <taxon>Scolytinae</taxon>
        <taxon>Dendroctonus</taxon>
    </lineage>
</organism>
<dbReference type="AlphaFoldDB" id="N6U7X4"/>
<dbReference type="Gene3D" id="3.30.200.20">
    <property type="entry name" value="Phosphorylase Kinase, domain 1"/>
    <property type="match status" value="1"/>
</dbReference>
<keyword evidence="12" id="KW-1185">Reference proteome</keyword>
<dbReference type="PANTHER" id="PTHR22969:SF15">
    <property type="entry name" value="FI05319P"/>
    <property type="match status" value="1"/>
</dbReference>
<reference evidence="10 12" key="1">
    <citation type="journal article" date="2013" name="Genome Biol.">
        <title>Draft genome of the mountain pine beetle, Dendroctonus ponderosae Hopkins, a major forest pest.</title>
        <authorList>
            <person name="Keeling C.I."/>
            <person name="Yuen M.M."/>
            <person name="Liao N.Y."/>
            <person name="Docking T.R."/>
            <person name="Chan S.K."/>
            <person name="Taylor G.A."/>
            <person name="Palmquist D.L."/>
            <person name="Jackman S.D."/>
            <person name="Nguyen A."/>
            <person name="Li M."/>
            <person name="Henderson H."/>
            <person name="Janes J.K."/>
            <person name="Zhao Y."/>
            <person name="Pandoh P."/>
            <person name="Moore R."/>
            <person name="Sperling F.A."/>
            <person name="Huber D.P."/>
            <person name="Birol I."/>
            <person name="Jones S.J."/>
            <person name="Bohlmann J."/>
        </authorList>
    </citation>
    <scope>NUCLEOTIDE SEQUENCE</scope>
</reference>
<dbReference type="InterPro" id="IPR000719">
    <property type="entry name" value="Prot_kinase_dom"/>
</dbReference>
<accession>N6U7X4</accession>
<feature type="binding site" evidence="8">
    <location>
        <position position="47"/>
    </location>
    <ligand>
        <name>ATP</name>
        <dbReference type="ChEBI" id="CHEBI:30616"/>
    </ligand>
</feature>
<dbReference type="Pfam" id="PF18396">
    <property type="entry name" value="TBK1_ULD"/>
    <property type="match status" value="1"/>
</dbReference>
<dbReference type="InterPro" id="IPR011009">
    <property type="entry name" value="Kinase-like_dom_sf"/>
</dbReference>
<dbReference type="PROSITE" id="PS50011">
    <property type="entry name" value="PROTEIN_KINASE_DOM"/>
    <property type="match status" value="1"/>
</dbReference>
<dbReference type="EnsemblMetazoa" id="XM_019908897.1">
    <property type="protein sequence ID" value="XP_019764456.1"/>
    <property type="gene ID" value="LOC109540487"/>
</dbReference>
<sequence>MILKITKMAFNKSENYVWSARNVLGTGATSVVYLGTNKLTGDPVAVKRFKNNQLPLREFQILRKIEHKNVVKLLTIEYETLENFPVLITEFCNGNSLAGILQSPKYACGLGEQDFLSVLSDLTAGIKYLRENQIAHRDVKPGNIMRCLKDDGTAVYKLIDFGTARQLKEEDQFETLDCGTFEYVHPALYKRAILGEFDTGGCRPAVDLWSIGVTLYQVATGRIPFNPFGGRGAKTLMYKIITEKADGVISGVQNTPNGPIIYNSTLPESCQLSNGLQKIVTPLIAGLLEPDFAKIWSFETFFYEVDEILSRKVVNIFYVQNVSLINAYLKPNETLTDLRKLLYDQTELSPEKQMLFSRSAIVTGVDVPSTTKKDPMYLLSRVDTAIITPQITCPQWNGFDSKTDMDRNVHKPDFHKAMSSGTAGYQMERLIVKHCQQEKLIYKLINHLSNFMNRTFETLDYRAQHLRDKCKLLSFTADFIKHCLEVTNYSTTTTSRKDFQRILSESDRISQTIAKLHDKYVINNSNKEWNRISANLKLPTTTRLDTRANVLREQFQQNLDCLKKFDYFNAHTEYIIAKRQIEQILQKLKHILMSEVMTEHGLLCERFNEWYPSMQVDLLKIEILTNDFDEIRREVQKFEHALEPDQQHYKEYVNDLKIRGQQTYNLMSRRKNLNELLKENQKILTDWNELLGIFKNTVAIT</sequence>
<keyword evidence="6" id="KW-0418">Kinase</keyword>
<evidence type="ECO:0000256" key="1">
    <source>
        <dbReference type="ARBA" id="ARBA00004496"/>
    </source>
</evidence>
<dbReference type="PROSITE" id="PS00107">
    <property type="entry name" value="PROTEIN_KINASE_ATP"/>
    <property type="match status" value="1"/>
</dbReference>
<dbReference type="KEGG" id="dpa:109540487"/>
<reference evidence="11" key="2">
    <citation type="submission" date="2024-08" db="UniProtKB">
        <authorList>
            <consortium name="EnsemblMetazoa"/>
        </authorList>
    </citation>
    <scope>IDENTIFICATION</scope>
</reference>
<evidence type="ECO:0000256" key="8">
    <source>
        <dbReference type="PROSITE-ProRule" id="PRU10141"/>
    </source>
</evidence>
<dbReference type="InterPro" id="IPR041087">
    <property type="entry name" value="TBK1_ULD"/>
</dbReference>
<protein>
    <recommendedName>
        <fullName evidence="9">Protein kinase domain-containing protein</fullName>
    </recommendedName>
</protein>